<feature type="transmembrane region" description="Helical" evidence="3">
    <location>
        <begin position="99"/>
        <end position="122"/>
    </location>
</feature>
<protein>
    <recommendedName>
        <fullName evidence="2">Anti-sigma-W factor RsiW</fullName>
    </recommendedName>
</protein>
<keyword evidence="3" id="KW-0472">Membrane</keyword>
<name>A0A1G5RSZ2_9FIRM</name>
<dbReference type="Gene3D" id="1.10.10.1320">
    <property type="entry name" value="Anti-sigma factor, zinc-finger domain"/>
    <property type="match status" value="1"/>
</dbReference>
<dbReference type="GO" id="GO:0008270">
    <property type="term" value="F:zinc ion binding"/>
    <property type="evidence" value="ECO:0007669"/>
    <property type="project" value="UniProtKB-KW"/>
</dbReference>
<evidence type="ECO:0000256" key="2">
    <source>
        <dbReference type="ARBA" id="ARBA00024438"/>
    </source>
</evidence>
<keyword evidence="3" id="KW-1133">Transmembrane helix</keyword>
<feature type="domain" description="Putative zinc-finger" evidence="4">
    <location>
        <begin position="8"/>
        <end position="40"/>
    </location>
</feature>
<dbReference type="Pfam" id="PF13490">
    <property type="entry name" value="zf-HC2"/>
    <property type="match status" value="1"/>
</dbReference>
<feature type="domain" description="DUF4349" evidence="5">
    <location>
        <begin position="196"/>
        <end position="417"/>
    </location>
</feature>
<dbReference type="InterPro" id="IPR041916">
    <property type="entry name" value="Anti_sigma_zinc_sf"/>
</dbReference>
<evidence type="ECO:0000313" key="6">
    <source>
        <dbReference type="EMBL" id="SCZ77225.1"/>
    </source>
</evidence>
<keyword evidence="6" id="KW-0862">Zinc</keyword>
<organism evidence="6 7">
    <name type="scientific">Acidaminobacter hydrogenoformans DSM 2784</name>
    <dbReference type="NCBI Taxonomy" id="1120920"/>
    <lineage>
        <taxon>Bacteria</taxon>
        <taxon>Bacillati</taxon>
        <taxon>Bacillota</taxon>
        <taxon>Clostridia</taxon>
        <taxon>Peptostreptococcales</taxon>
        <taxon>Acidaminobacteraceae</taxon>
        <taxon>Acidaminobacter</taxon>
    </lineage>
</organism>
<sequence>MRDTCLTDRLHDYMEKENYEMDPRELAATEAHLEQCPDCRAYLEDMTLLKGELAAMPLKALPETFEEELHARLVEAAEEKKASGRSKILEFAHSKHFKVLSGIAAVLVIGIVAVAAAGGPLMNLIGMGKSAESVSDMAMGEAPQAPAPSRANVEMEWAEAGAVAKDGYGEAGTVPMEPMAPAGSADSFDPAIYGKMIIRNGAIDLEVEDFDVTYSRIEEIVSALEGYIESADTYSTPVYDSNGRRGDLQGGNVSLRIPSTRFDAAMQQIKTLGTVTRSNISSYDVTESYVDTQSRIKNLEARELRLRELLQRAEDIKDIMEIDLQLANVRTEIDSLNAILKSYDKSLQMSSIQISLREKDLSESTITTLDDNLFERMRANFIRSINAVLQSLQAILIGLVAILPFLVVFGFVFYVILRIVRRLIRNRKQNL</sequence>
<dbReference type="RefSeq" id="WP_092589457.1">
    <property type="nucleotide sequence ID" value="NZ_FMWL01000002.1"/>
</dbReference>
<dbReference type="STRING" id="1120920.SAMN03080599_00673"/>
<keyword evidence="7" id="KW-1185">Reference proteome</keyword>
<evidence type="ECO:0000259" key="5">
    <source>
        <dbReference type="Pfam" id="PF14257"/>
    </source>
</evidence>
<keyword evidence="6" id="KW-0479">Metal-binding</keyword>
<keyword evidence="3" id="KW-0812">Transmembrane</keyword>
<feature type="transmembrane region" description="Helical" evidence="3">
    <location>
        <begin position="394"/>
        <end position="417"/>
    </location>
</feature>
<dbReference type="EMBL" id="FMWL01000002">
    <property type="protein sequence ID" value="SCZ77225.1"/>
    <property type="molecule type" value="Genomic_DNA"/>
</dbReference>
<evidence type="ECO:0000256" key="3">
    <source>
        <dbReference type="SAM" id="Phobius"/>
    </source>
</evidence>
<evidence type="ECO:0000259" key="4">
    <source>
        <dbReference type="Pfam" id="PF13490"/>
    </source>
</evidence>
<proteinExistence type="inferred from homology"/>
<dbReference type="Proteomes" id="UP000199208">
    <property type="component" value="Unassembled WGS sequence"/>
</dbReference>
<reference evidence="6 7" key="1">
    <citation type="submission" date="2016-10" db="EMBL/GenBank/DDBJ databases">
        <authorList>
            <person name="de Groot N.N."/>
        </authorList>
    </citation>
    <scope>NUCLEOTIDE SEQUENCE [LARGE SCALE GENOMIC DNA]</scope>
    <source>
        <strain evidence="6 7">DSM 2784</strain>
    </source>
</reference>
<dbReference type="InterPro" id="IPR027383">
    <property type="entry name" value="Znf_put"/>
</dbReference>
<comment type="similarity">
    <text evidence="1">Belongs to the zinc-associated anti-sigma factor (ZAS) superfamily. Anti-sigma-W factor family.</text>
</comment>
<evidence type="ECO:0000313" key="7">
    <source>
        <dbReference type="Proteomes" id="UP000199208"/>
    </source>
</evidence>
<dbReference type="InterPro" id="IPR025645">
    <property type="entry name" value="DUF4349"/>
</dbReference>
<evidence type="ECO:0000256" key="1">
    <source>
        <dbReference type="ARBA" id="ARBA00024353"/>
    </source>
</evidence>
<dbReference type="OrthoDB" id="9808253at2"/>
<gene>
    <name evidence="6" type="ORF">SAMN03080599_00673</name>
</gene>
<keyword evidence="6" id="KW-0863">Zinc-finger</keyword>
<dbReference type="AlphaFoldDB" id="A0A1G5RSZ2"/>
<accession>A0A1G5RSZ2</accession>
<dbReference type="Pfam" id="PF14257">
    <property type="entry name" value="DUF4349"/>
    <property type="match status" value="1"/>
</dbReference>